<evidence type="ECO:0000256" key="1">
    <source>
        <dbReference type="SAM" id="Phobius"/>
    </source>
</evidence>
<dbReference type="Pfam" id="PF09136">
    <property type="entry name" value="Glucodextran_B"/>
    <property type="match status" value="1"/>
</dbReference>
<evidence type="ECO:0000313" key="3">
    <source>
        <dbReference type="Proteomes" id="UP000229777"/>
    </source>
</evidence>
<comment type="caution">
    <text evidence="2">The sequence shown here is derived from an EMBL/GenBank/DDBJ whole genome shotgun (WGS) entry which is preliminary data.</text>
</comment>
<proteinExistence type="predicted"/>
<dbReference type="EMBL" id="PFSA01000076">
    <property type="protein sequence ID" value="PJC31399.1"/>
    <property type="molecule type" value="Genomic_DNA"/>
</dbReference>
<dbReference type="AlphaFoldDB" id="A0A2M8EYA5"/>
<gene>
    <name evidence="2" type="ORF">CO049_04270</name>
</gene>
<keyword evidence="1" id="KW-0812">Transmembrane</keyword>
<dbReference type="Gene3D" id="2.60.40.10">
    <property type="entry name" value="Immunoglobulins"/>
    <property type="match status" value="1"/>
</dbReference>
<dbReference type="InterPro" id="IPR013783">
    <property type="entry name" value="Ig-like_fold"/>
</dbReference>
<reference evidence="3" key="1">
    <citation type="submission" date="2017-09" db="EMBL/GenBank/DDBJ databases">
        <title>Depth-based differentiation of microbial function through sediment-hosted aquifers and enrichment of novel symbionts in the deep terrestrial subsurface.</title>
        <authorList>
            <person name="Probst A.J."/>
            <person name="Ladd B."/>
            <person name="Jarett J.K."/>
            <person name="Geller-Mcgrath D.E."/>
            <person name="Sieber C.M.K."/>
            <person name="Emerson J.B."/>
            <person name="Anantharaman K."/>
            <person name="Thomas B.C."/>
            <person name="Malmstrom R."/>
            <person name="Stieglmeier M."/>
            <person name="Klingl A."/>
            <person name="Woyke T."/>
            <person name="Ryan C.M."/>
            <person name="Banfield J.F."/>
        </authorList>
    </citation>
    <scope>NUCLEOTIDE SEQUENCE [LARGE SCALE GENOMIC DNA]</scope>
</reference>
<protein>
    <submittedName>
        <fullName evidence="2">Uncharacterized protein</fullName>
    </submittedName>
</protein>
<dbReference type="Proteomes" id="UP000229777">
    <property type="component" value="Unassembled WGS sequence"/>
</dbReference>
<keyword evidence="1" id="KW-1133">Transmembrane helix</keyword>
<name>A0A2M8EYA5_9BACT</name>
<sequence>MRRSDLFQKNKLTRTITVFIILLIISLLLIFTVGFKLLMNSSIFVANLFSKNSAQALNKTTDVYGSVSIDNIPTATNSAKFIVSGSVVNYDKLEFFLNDEKVKEVDLKASDNFSEEIGDLVKGSNEVFIKALSSNNKSKKSTNIYTVLFKQEKPKLEISQPNDKEVISQSETLLKGSTDKEVFVKIDDLPVVVDVNGNFQTNLRLKEGDNAILIVALDIAGNSETKTLTVIYQKE</sequence>
<accession>A0A2M8EYA5</accession>
<feature type="transmembrane region" description="Helical" evidence="1">
    <location>
        <begin position="12"/>
        <end position="35"/>
    </location>
</feature>
<keyword evidence="1" id="KW-0472">Membrane</keyword>
<evidence type="ECO:0000313" key="2">
    <source>
        <dbReference type="EMBL" id="PJC31399.1"/>
    </source>
</evidence>
<organism evidence="2 3">
    <name type="scientific">Candidatus Roizmanbacteria bacterium CG_4_9_14_0_2_um_filter_36_12</name>
    <dbReference type="NCBI Taxonomy" id="1974837"/>
    <lineage>
        <taxon>Bacteria</taxon>
        <taxon>Candidatus Roizmaniibacteriota</taxon>
    </lineage>
</organism>